<keyword evidence="3" id="KW-1185">Reference proteome</keyword>
<accession>A0A411PMF7</accession>
<evidence type="ECO:0000256" key="1">
    <source>
        <dbReference type="SAM" id="SignalP"/>
    </source>
</evidence>
<protein>
    <submittedName>
        <fullName evidence="2">Alpha/beta hydrolase</fullName>
    </submittedName>
</protein>
<dbReference type="PANTHER" id="PTHR37946:SF1">
    <property type="entry name" value="SLL1969 PROTEIN"/>
    <property type="match status" value="1"/>
</dbReference>
<organism evidence="2 3">
    <name type="scientific">Shewanella maritima</name>
    <dbReference type="NCBI Taxonomy" id="2520507"/>
    <lineage>
        <taxon>Bacteria</taxon>
        <taxon>Pseudomonadati</taxon>
        <taxon>Pseudomonadota</taxon>
        <taxon>Gammaproteobacteria</taxon>
        <taxon>Alteromonadales</taxon>
        <taxon>Shewanellaceae</taxon>
        <taxon>Shewanella</taxon>
    </lineage>
</organism>
<proteinExistence type="predicted"/>
<dbReference type="Gene3D" id="3.40.50.1820">
    <property type="entry name" value="alpha/beta hydrolase"/>
    <property type="match status" value="1"/>
</dbReference>
<dbReference type="Proteomes" id="UP000291106">
    <property type="component" value="Chromosome"/>
</dbReference>
<dbReference type="AlphaFoldDB" id="A0A411PMF7"/>
<gene>
    <name evidence="2" type="ORF">EXU30_19795</name>
</gene>
<sequence length="331" mass="36262">MRLTFIFPLLFVVSATTGCSTHYLADTSPITPSNKTNPSLNVSIDSLSPCTDGLDTSLKLDPNKSVTILVHGCDSSAGRFRQLAQLYAFHDQQAVCYNYDDRKSLKDAAETLAKATDELGSKLNNQDITVVGHSMGGLVSRRAFEQTPAQLDTSQEIDLVTVSAPIAGIQAANTCGIKPLHWLSLGVVPGICWIITGDNWTEITANSPFIQQPSELTSNVNRYVKIVTDETNTCRRKNDNGDCIESDYVFNVSEQYHPVIDQYPQLTNIQVNAGHVAIVGDDTNIPRQLISILQQQGIMPTTPEARQAAFEKLLTEIYLEPNVTQTIYSAP</sequence>
<dbReference type="KEGG" id="smai:EXU30_19795"/>
<dbReference type="OrthoDB" id="556502at2"/>
<name>A0A411PMF7_9GAMM</name>
<keyword evidence="1" id="KW-0732">Signal</keyword>
<dbReference type="EMBL" id="CP036200">
    <property type="protein sequence ID" value="QBF84668.1"/>
    <property type="molecule type" value="Genomic_DNA"/>
</dbReference>
<reference evidence="2 3" key="1">
    <citation type="submission" date="2019-02" db="EMBL/GenBank/DDBJ databases">
        <title>Shewanella sp. D4-2 isolated from Dokdo Island.</title>
        <authorList>
            <person name="Baek K."/>
        </authorList>
    </citation>
    <scope>NUCLEOTIDE SEQUENCE [LARGE SCALE GENOMIC DNA]</scope>
    <source>
        <strain evidence="2 3">D4-2</strain>
    </source>
</reference>
<evidence type="ECO:0000313" key="3">
    <source>
        <dbReference type="Proteomes" id="UP000291106"/>
    </source>
</evidence>
<feature type="signal peptide" evidence="1">
    <location>
        <begin position="1"/>
        <end position="25"/>
    </location>
</feature>
<keyword evidence="2" id="KW-0378">Hydrolase</keyword>
<dbReference type="PANTHER" id="PTHR37946">
    <property type="entry name" value="SLL1969 PROTEIN"/>
    <property type="match status" value="1"/>
</dbReference>
<feature type="chain" id="PRO_5019394720" evidence="1">
    <location>
        <begin position="26"/>
        <end position="331"/>
    </location>
</feature>
<dbReference type="RefSeq" id="WP_130603003.1">
    <property type="nucleotide sequence ID" value="NZ_CP036200.1"/>
</dbReference>
<dbReference type="PROSITE" id="PS51257">
    <property type="entry name" value="PROKAR_LIPOPROTEIN"/>
    <property type="match status" value="1"/>
</dbReference>
<dbReference type="SUPFAM" id="SSF53474">
    <property type="entry name" value="alpha/beta-Hydrolases"/>
    <property type="match status" value="1"/>
</dbReference>
<dbReference type="InterPro" id="IPR029058">
    <property type="entry name" value="AB_hydrolase_fold"/>
</dbReference>
<evidence type="ECO:0000313" key="2">
    <source>
        <dbReference type="EMBL" id="QBF84668.1"/>
    </source>
</evidence>
<dbReference type="GO" id="GO:0016787">
    <property type="term" value="F:hydrolase activity"/>
    <property type="evidence" value="ECO:0007669"/>
    <property type="project" value="UniProtKB-KW"/>
</dbReference>
<dbReference type="Pfam" id="PF02089">
    <property type="entry name" value="Palm_thioest"/>
    <property type="match status" value="1"/>
</dbReference>